<dbReference type="Gene3D" id="1.10.10.1100">
    <property type="entry name" value="BFD-like [2Fe-2S]-binding domain"/>
    <property type="match status" value="1"/>
</dbReference>
<dbReference type="AlphaFoldDB" id="A0A845L9Y3"/>
<dbReference type="InterPro" id="IPR007419">
    <property type="entry name" value="BFD-like_2Fe2S-bd_dom"/>
</dbReference>
<comment type="caution">
    <text evidence="2">The sequence shown here is derived from an EMBL/GenBank/DDBJ whole genome shotgun (WGS) entry which is preliminary data.</text>
</comment>
<protein>
    <submittedName>
        <fullName evidence="2">(2Fe-2S)-binding protein</fullName>
    </submittedName>
</protein>
<feature type="domain" description="BFD-like [2Fe-2S]-binding" evidence="1">
    <location>
        <begin position="6"/>
        <end position="54"/>
    </location>
</feature>
<proteinExistence type="predicted"/>
<dbReference type="Pfam" id="PF04324">
    <property type="entry name" value="Fer2_BFD"/>
    <property type="match status" value="1"/>
</dbReference>
<dbReference type="EMBL" id="WXEX01000001">
    <property type="protein sequence ID" value="MZP41489.1"/>
    <property type="molecule type" value="Genomic_DNA"/>
</dbReference>
<gene>
    <name evidence="2" type="ORF">GTO89_00385</name>
</gene>
<dbReference type="RefSeq" id="WP_161260081.1">
    <property type="nucleotide sequence ID" value="NZ_JAFBDC010000001.1"/>
</dbReference>
<dbReference type="InterPro" id="IPR041854">
    <property type="entry name" value="BFD-like_2Fe2S-bd_dom_sf"/>
</dbReference>
<keyword evidence="3" id="KW-1185">Reference proteome</keyword>
<evidence type="ECO:0000313" key="2">
    <source>
        <dbReference type="EMBL" id="MZP41489.1"/>
    </source>
</evidence>
<reference evidence="2 3" key="1">
    <citation type="submission" date="2020-01" db="EMBL/GenBank/DDBJ databases">
        <title>Whole genome sequence of Heliobacterium gestii DSM 11169.</title>
        <authorList>
            <person name="Kyndt J.A."/>
            <person name="Meyer T.E."/>
        </authorList>
    </citation>
    <scope>NUCLEOTIDE SEQUENCE [LARGE SCALE GENOMIC DNA]</scope>
    <source>
        <strain evidence="2 3">DSM 11169</strain>
    </source>
</reference>
<sequence>MDAGKLVCGCKKVTYGDLQEAVAKGAKSFEEVQSATKVSTGCKKCTDHVKSMVSELLPR</sequence>
<dbReference type="Proteomes" id="UP000471031">
    <property type="component" value="Unassembled WGS sequence"/>
</dbReference>
<evidence type="ECO:0000259" key="1">
    <source>
        <dbReference type="Pfam" id="PF04324"/>
    </source>
</evidence>
<accession>A0A845L9Y3</accession>
<dbReference type="OrthoDB" id="15293at2"/>
<name>A0A845L9Y3_HELGE</name>
<organism evidence="2 3">
    <name type="scientific">Heliomicrobium gestii</name>
    <name type="common">Heliobacterium gestii</name>
    <dbReference type="NCBI Taxonomy" id="2699"/>
    <lineage>
        <taxon>Bacteria</taxon>
        <taxon>Bacillati</taxon>
        <taxon>Bacillota</taxon>
        <taxon>Clostridia</taxon>
        <taxon>Eubacteriales</taxon>
        <taxon>Heliobacteriaceae</taxon>
        <taxon>Heliomicrobium</taxon>
    </lineage>
</organism>
<evidence type="ECO:0000313" key="3">
    <source>
        <dbReference type="Proteomes" id="UP000471031"/>
    </source>
</evidence>